<accession>A0A7K0ETY4</accession>
<dbReference type="EMBL" id="WJXZ01000014">
    <property type="protein sequence ID" value="MRS65239.1"/>
    <property type="molecule type" value="Genomic_DNA"/>
</dbReference>
<feature type="transmembrane region" description="Helical" evidence="1">
    <location>
        <begin position="7"/>
        <end position="27"/>
    </location>
</feature>
<gene>
    <name evidence="2" type="ORF">GJJ30_28330</name>
</gene>
<dbReference type="OrthoDB" id="1453741at2"/>
<protein>
    <submittedName>
        <fullName evidence="2">DUF1772 domain-containing protein</fullName>
    </submittedName>
</protein>
<feature type="transmembrane region" description="Helical" evidence="1">
    <location>
        <begin position="47"/>
        <end position="67"/>
    </location>
</feature>
<feature type="transmembrane region" description="Helical" evidence="1">
    <location>
        <begin position="79"/>
        <end position="97"/>
    </location>
</feature>
<name>A0A7K0ETY4_9BACT</name>
<feature type="transmembrane region" description="Helical" evidence="1">
    <location>
        <begin position="130"/>
        <end position="151"/>
    </location>
</feature>
<dbReference type="Pfam" id="PF08592">
    <property type="entry name" value="Anthrone_oxy"/>
    <property type="match status" value="1"/>
</dbReference>
<evidence type="ECO:0000313" key="2">
    <source>
        <dbReference type="EMBL" id="MRS65239.1"/>
    </source>
</evidence>
<dbReference type="Proteomes" id="UP000441754">
    <property type="component" value="Unassembled WGS sequence"/>
</dbReference>
<keyword evidence="1" id="KW-0472">Membrane</keyword>
<evidence type="ECO:0000313" key="3">
    <source>
        <dbReference type="Proteomes" id="UP000441754"/>
    </source>
</evidence>
<keyword evidence="3" id="KW-1185">Reference proteome</keyword>
<reference evidence="2 3" key="1">
    <citation type="journal article" date="2018" name="Antonie Van Leeuwenhoek">
        <title>Larkinella terrae sp. nov., isolated from soil on Jeju Island, South Korea.</title>
        <authorList>
            <person name="Ten L.N."/>
            <person name="Jeon J."/>
            <person name="Park S.J."/>
            <person name="Park S."/>
            <person name="Lee S.Y."/>
            <person name="Kim M.K."/>
            <person name="Jung H.Y."/>
        </authorList>
    </citation>
    <scope>NUCLEOTIDE SEQUENCE [LARGE SCALE GENOMIC DNA]</scope>
    <source>
        <strain evidence="2 3">KCTC 52001</strain>
    </source>
</reference>
<proteinExistence type="predicted"/>
<dbReference type="AlphaFoldDB" id="A0A7K0ETY4"/>
<comment type="caution">
    <text evidence="2">The sequence shown here is derived from an EMBL/GenBank/DDBJ whole genome shotgun (WGS) entry which is preliminary data.</text>
</comment>
<keyword evidence="1" id="KW-0812">Transmembrane</keyword>
<dbReference type="InterPro" id="IPR013901">
    <property type="entry name" value="Anthrone_oxy"/>
</dbReference>
<sequence length="156" mass="17732">MEVIIRFLNLLIAALVVGSVFGILVSFNPTSLPAASYVEQHQQLVKGLNVLLPMLGAVTILTSLWIVFLNKGNPSIRRLYLIAAIFFVLSGLLTRFGNQPINDLVMTWNPTAPPSDWTEWRDKWWLYHKIRFFTSLIGLSLLIWANLPTVIRQKMP</sequence>
<keyword evidence="1" id="KW-1133">Transmembrane helix</keyword>
<organism evidence="2 3">
    <name type="scientific">Larkinella terrae</name>
    <dbReference type="NCBI Taxonomy" id="2025311"/>
    <lineage>
        <taxon>Bacteria</taxon>
        <taxon>Pseudomonadati</taxon>
        <taxon>Bacteroidota</taxon>
        <taxon>Cytophagia</taxon>
        <taxon>Cytophagales</taxon>
        <taxon>Spirosomataceae</taxon>
        <taxon>Larkinella</taxon>
    </lineage>
</organism>
<evidence type="ECO:0000256" key="1">
    <source>
        <dbReference type="SAM" id="Phobius"/>
    </source>
</evidence>
<dbReference type="RefSeq" id="WP_154178511.1">
    <property type="nucleotide sequence ID" value="NZ_WJXZ01000014.1"/>
</dbReference>